<dbReference type="GO" id="GO:0005829">
    <property type="term" value="C:cytosol"/>
    <property type="evidence" value="ECO:0007669"/>
    <property type="project" value="TreeGrafter"/>
</dbReference>
<name>A0A286G041_9PROT</name>
<accession>A0A286G041</accession>
<evidence type="ECO:0000256" key="8">
    <source>
        <dbReference type="ARBA" id="ARBA00025289"/>
    </source>
</evidence>
<dbReference type="Pfam" id="PF21196">
    <property type="entry name" value="PcrA_UvrD_tudor"/>
    <property type="match status" value="1"/>
</dbReference>
<comment type="function">
    <text evidence="8">Has both ATPase and helicase activities. Unwinds DNA duplexes with 3' to 5' polarity with respect to the bound strand and initiates unwinding most effectively when a single-stranded region is present. Involved in the post-incision events of nucleotide excision repair and methyl-directed mismatch repair.</text>
</comment>
<dbReference type="SUPFAM" id="SSF52540">
    <property type="entry name" value="P-loop containing nucleoside triphosphate hydrolases"/>
    <property type="match status" value="1"/>
</dbReference>
<keyword evidence="3 13" id="KW-0378">Hydrolase</keyword>
<dbReference type="Proteomes" id="UP000219621">
    <property type="component" value="Unassembled WGS sequence"/>
</dbReference>
<evidence type="ECO:0000256" key="1">
    <source>
        <dbReference type="ARBA" id="ARBA00009922"/>
    </source>
</evidence>
<evidence type="ECO:0000259" key="15">
    <source>
        <dbReference type="PROSITE" id="PS51217"/>
    </source>
</evidence>
<dbReference type="GO" id="GO:0043138">
    <property type="term" value="F:3'-5' DNA helicase activity"/>
    <property type="evidence" value="ECO:0007669"/>
    <property type="project" value="UniProtKB-EC"/>
</dbReference>
<evidence type="ECO:0000259" key="14">
    <source>
        <dbReference type="PROSITE" id="PS51198"/>
    </source>
</evidence>
<dbReference type="InterPro" id="IPR013986">
    <property type="entry name" value="DExx_box_DNA_helicase_dom_sf"/>
</dbReference>
<dbReference type="Pfam" id="PF00580">
    <property type="entry name" value="UvrD-helicase"/>
    <property type="match status" value="1"/>
</dbReference>
<dbReference type="Gene3D" id="1.10.10.160">
    <property type="match status" value="1"/>
</dbReference>
<dbReference type="CDD" id="cd17932">
    <property type="entry name" value="DEXQc_UvrD"/>
    <property type="match status" value="1"/>
</dbReference>
<dbReference type="EC" id="5.6.2.4" evidence="10"/>
<dbReference type="FunFam" id="3.40.50.300:FF:001890">
    <property type="entry name" value="DNA helicase"/>
    <property type="match status" value="1"/>
</dbReference>
<feature type="binding site" evidence="13">
    <location>
        <begin position="86"/>
        <end position="93"/>
    </location>
    <ligand>
        <name>ATP</name>
        <dbReference type="ChEBI" id="CHEBI:30616"/>
    </ligand>
</feature>
<dbReference type="InterPro" id="IPR014017">
    <property type="entry name" value="DNA_helicase_UvrD-like_C"/>
</dbReference>
<comment type="similarity">
    <text evidence="1">Belongs to the helicase family. UvrD subfamily.</text>
</comment>
<feature type="domain" description="UvrD-like helicase ATP-binding" evidence="14">
    <location>
        <begin position="65"/>
        <end position="345"/>
    </location>
</feature>
<dbReference type="Pfam" id="PF13361">
    <property type="entry name" value="UvrD_C"/>
    <property type="match status" value="1"/>
</dbReference>
<evidence type="ECO:0000256" key="10">
    <source>
        <dbReference type="ARBA" id="ARBA00034808"/>
    </source>
</evidence>
<dbReference type="PROSITE" id="PS51217">
    <property type="entry name" value="UVRD_HELICASE_CTER"/>
    <property type="match status" value="1"/>
</dbReference>
<dbReference type="InterPro" id="IPR027417">
    <property type="entry name" value="P-loop_NTPase"/>
</dbReference>
<keyword evidence="5 13" id="KW-0067">ATP-binding</keyword>
<keyword evidence="6" id="KW-0238">DNA-binding</keyword>
<evidence type="ECO:0000256" key="3">
    <source>
        <dbReference type="ARBA" id="ARBA00022801"/>
    </source>
</evidence>
<dbReference type="PROSITE" id="PS51198">
    <property type="entry name" value="UVRD_HELICASE_ATP_BIND"/>
    <property type="match status" value="1"/>
</dbReference>
<dbReference type="AlphaFoldDB" id="A0A286G041"/>
<dbReference type="InterPro" id="IPR014016">
    <property type="entry name" value="UvrD-like_ATP-bd"/>
</dbReference>
<gene>
    <name evidence="16" type="ORF">SAMN05421508_10139</name>
</gene>
<dbReference type="GO" id="GO:0016887">
    <property type="term" value="F:ATP hydrolysis activity"/>
    <property type="evidence" value="ECO:0007669"/>
    <property type="project" value="RHEA"/>
</dbReference>
<comment type="catalytic activity">
    <reaction evidence="12">
        <text>ATP + H2O = ADP + phosphate + H(+)</text>
        <dbReference type="Rhea" id="RHEA:13065"/>
        <dbReference type="ChEBI" id="CHEBI:15377"/>
        <dbReference type="ChEBI" id="CHEBI:15378"/>
        <dbReference type="ChEBI" id="CHEBI:30616"/>
        <dbReference type="ChEBI" id="CHEBI:43474"/>
        <dbReference type="ChEBI" id="CHEBI:456216"/>
        <dbReference type="EC" id="5.6.2.4"/>
    </reaction>
</comment>
<evidence type="ECO:0000256" key="2">
    <source>
        <dbReference type="ARBA" id="ARBA00022741"/>
    </source>
</evidence>
<reference evidence="16 17" key="1">
    <citation type="submission" date="2017-09" db="EMBL/GenBank/DDBJ databases">
        <authorList>
            <person name="Ehlers B."/>
            <person name="Leendertz F.H."/>
        </authorList>
    </citation>
    <scope>NUCLEOTIDE SEQUENCE [LARGE SCALE GENOMIC DNA]</scope>
    <source>
        <strain evidence="16 17">USBA 140</strain>
    </source>
</reference>
<evidence type="ECO:0000256" key="5">
    <source>
        <dbReference type="ARBA" id="ARBA00022840"/>
    </source>
</evidence>
<proteinExistence type="inferred from homology"/>
<dbReference type="CDD" id="cd18807">
    <property type="entry name" value="SF1_C_UvrD"/>
    <property type="match status" value="1"/>
</dbReference>
<dbReference type="PANTHER" id="PTHR11070:SF2">
    <property type="entry name" value="ATP-DEPENDENT DNA HELICASE SRS2"/>
    <property type="match status" value="1"/>
</dbReference>
<keyword evidence="17" id="KW-1185">Reference proteome</keyword>
<evidence type="ECO:0000313" key="17">
    <source>
        <dbReference type="Proteomes" id="UP000219621"/>
    </source>
</evidence>
<keyword evidence="2 13" id="KW-0547">Nucleotide-binding</keyword>
<dbReference type="GO" id="GO:0000725">
    <property type="term" value="P:recombinational repair"/>
    <property type="evidence" value="ECO:0007669"/>
    <property type="project" value="TreeGrafter"/>
</dbReference>
<keyword evidence="4 13" id="KW-0347">Helicase</keyword>
<evidence type="ECO:0000256" key="9">
    <source>
        <dbReference type="ARBA" id="ARBA00034617"/>
    </source>
</evidence>
<dbReference type="Gene3D" id="1.10.486.10">
    <property type="entry name" value="PCRA, domain 4"/>
    <property type="match status" value="1"/>
</dbReference>
<feature type="domain" description="UvrD-like helicase C-terminal" evidence="15">
    <location>
        <begin position="346"/>
        <end position="616"/>
    </location>
</feature>
<evidence type="ECO:0000256" key="6">
    <source>
        <dbReference type="ARBA" id="ARBA00023125"/>
    </source>
</evidence>
<dbReference type="InterPro" id="IPR000212">
    <property type="entry name" value="DNA_helicase_UvrD/REP"/>
</dbReference>
<evidence type="ECO:0000313" key="16">
    <source>
        <dbReference type="EMBL" id="SOD88890.1"/>
    </source>
</evidence>
<evidence type="ECO:0000256" key="7">
    <source>
        <dbReference type="ARBA" id="ARBA00023235"/>
    </source>
</evidence>
<evidence type="ECO:0000256" key="12">
    <source>
        <dbReference type="ARBA" id="ARBA00048988"/>
    </source>
</evidence>
<dbReference type="FunFam" id="1.10.486.10:FF:000003">
    <property type="entry name" value="ATP-dependent DNA helicase"/>
    <property type="match status" value="1"/>
</dbReference>
<keyword evidence="7" id="KW-0413">Isomerase</keyword>
<dbReference type="GO" id="GO:0033202">
    <property type="term" value="C:DNA helicase complex"/>
    <property type="evidence" value="ECO:0007669"/>
    <property type="project" value="TreeGrafter"/>
</dbReference>
<sequence>MVSWRPGDRGPIFPREPLSFSVYSRAMTSDPFSLDDEPLAPPGPSATPSAAHAAAAAAREDALVSGLNPEQREAVTTTEGPVLVLSGAGTGKTRVLTTRLAYILNKPLAQPWQCLAVTFTNRAAREMRERLAAMIGPQAEAVWLGTFHSLCVRMLRRHPEAVGLRSGFTILDTDDQMRLLKQLMEQASFDPKKQPAQMLMGIIQRWKDRAYLPDKIPQDEARAGGGSKVVQFYTDYQARLRELNACDFGDLLLLCVVMFQSHPEILAEYQDRFRYILVDEYQDTNVAQYLWLRLLARKYKNICCVGDDDQSIYSWRGAEVGNILKFDQDFPGAKIVRLERNYRSTPTILRAASHLIRNNQGRLGKELRAPGVAEEGAKIHVRGVWSQDDEARWLVEEIEALQRAGENLNAMAILVRAGFQTREFEERLITTGINYRVIGGPRFYERMEIRDALAYLRLLVSPDDDLAFERVVNKPKRGLGEATLQMLHVSARALGKPLYATAAELVQTDELKPKARAALRDFVEGMERWKALVDHMDLPELVRTVVEESGYAEMWRRDKTPEAPGRLENLEELYGAVGEYETLVQFLEHISLVMENEAKSAEEPGVTLMTLHAAKGLEFDVVFLPGWEEEIFPSKRSLEENGQAALEEERRLAYVGLTRARKRVYISFAASRRIYNQWVNTVPSRFVDELPPDCVEQQSESGLYGAGFAESGGAWGSTWDDGWGGRRKSSKVVPGDGTSWNVKAREASSGFGLGERVFHQKFGYGTITAVEDDKLAVQFDKAGLKKVLAGFVEAA</sequence>
<organism evidence="16 17">
    <name type="scientific">Caenispirillum bisanense</name>
    <dbReference type="NCBI Taxonomy" id="414052"/>
    <lineage>
        <taxon>Bacteria</taxon>
        <taxon>Pseudomonadati</taxon>
        <taxon>Pseudomonadota</taxon>
        <taxon>Alphaproteobacteria</taxon>
        <taxon>Rhodospirillales</taxon>
        <taxon>Novispirillaceae</taxon>
        <taxon>Caenispirillum</taxon>
    </lineage>
</organism>
<dbReference type="EMBL" id="OCNJ01000001">
    <property type="protein sequence ID" value="SOD88890.1"/>
    <property type="molecule type" value="Genomic_DNA"/>
</dbReference>
<evidence type="ECO:0000256" key="13">
    <source>
        <dbReference type="PROSITE-ProRule" id="PRU00560"/>
    </source>
</evidence>
<evidence type="ECO:0000256" key="11">
    <source>
        <dbReference type="ARBA" id="ARBA00034923"/>
    </source>
</evidence>
<comment type="catalytic activity">
    <reaction evidence="9">
        <text>Couples ATP hydrolysis with the unwinding of duplex DNA by translocating in the 3'-5' direction.</text>
        <dbReference type="EC" id="5.6.2.4"/>
    </reaction>
</comment>
<dbReference type="GO" id="GO:0005524">
    <property type="term" value="F:ATP binding"/>
    <property type="evidence" value="ECO:0007669"/>
    <property type="project" value="UniProtKB-UniRule"/>
</dbReference>
<dbReference type="PANTHER" id="PTHR11070">
    <property type="entry name" value="UVRD / RECB / PCRA DNA HELICASE FAMILY MEMBER"/>
    <property type="match status" value="1"/>
</dbReference>
<dbReference type="Gene3D" id="3.40.50.300">
    <property type="entry name" value="P-loop containing nucleotide triphosphate hydrolases"/>
    <property type="match status" value="2"/>
</dbReference>
<dbReference type="GO" id="GO:0003677">
    <property type="term" value="F:DNA binding"/>
    <property type="evidence" value="ECO:0007669"/>
    <property type="project" value="UniProtKB-KW"/>
</dbReference>
<evidence type="ECO:0000256" key="4">
    <source>
        <dbReference type="ARBA" id="ARBA00022806"/>
    </source>
</evidence>
<protein>
    <recommendedName>
        <fullName evidence="10">DNA 3'-5' helicase</fullName>
        <ecNumber evidence="10">5.6.2.4</ecNumber>
    </recommendedName>
    <alternativeName>
        <fullName evidence="11">DNA 3'-5' helicase II</fullName>
    </alternativeName>
</protein>